<comment type="similarity">
    <text evidence="6">Belongs to the cyclic nucleotide phosphodiesterase family. PDE9 subfamily.</text>
</comment>
<dbReference type="InterPro" id="IPR023088">
    <property type="entry name" value="PDEase"/>
</dbReference>
<evidence type="ECO:0000256" key="4">
    <source>
        <dbReference type="ARBA" id="ARBA00022801"/>
    </source>
</evidence>
<dbReference type="SMART" id="SM00471">
    <property type="entry name" value="HDc"/>
    <property type="match status" value="1"/>
</dbReference>
<dbReference type="AlphaFoldDB" id="A0A914BJV6"/>
<feature type="binding site" evidence="9">
    <location>
        <position position="285"/>
    </location>
    <ligand>
        <name>Zn(2+)</name>
        <dbReference type="ChEBI" id="CHEBI:29105"/>
        <label>1</label>
    </ligand>
</feature>
<evidence type="ECO:0000313" key="14">
    <source>
        <dbReference type="EnsemblMetazoa" id="XP_038076096.1"/>
    </source>
</evidence>
<evidence type="ECO:0000256" key="1">
    <source>
        <dbReference type="ARBA" id="ARBA00000583"/>
    </source>
</evidence>
<dbReference type="PANTHER" id="PTHR11347">
    <property type="entry name" value="CYCLIC NUCLEOTIDE PHOSPHODIESTERASE"/>
    <property type="match status" value="1"/>
</dbReference>
<keyword evidence="11" id="KW-0175">Coiled coil</keyword>
<dbReference type="OMA" id="AYQINAQ"/>
<feature type="binding site" evidence="8">
    <location>
        <position position="286"/>
    </location>
    <ligand>
        <name>AMP</name>
        <dbReference type="ChEBI" id="CHEBI:456215"/>
    </ligand>
</feature>
<dbReference type="PROSITE" id="PS00126">
    <property type="entry name" value="PDEASE_I_1"/>
    <property type="match status" value="1"/>
</dbReference>
<feature type="binding site" evidence="8">
    <location>
        <position position="446"/>
    </location>
    <ligand>
        <name>AMP</name>
        <dbReference type="ChEBI" id="CHEBI:456215"/>
    </ligand>
</feature>
<dbReference type="InterPro" id="IPR003607">
    <property type="entry name" value="HD/PDEase_dom"/>
</dbReference>
<dbReference type="InterPro" id="IPR002073">
    <property type="entry name" value="PDEase_catalytic_dom"/>
</dbReference>
<keyword evidence="2" id="KW-0140">cGMP</keyword>
<evidence type="ECO:0000256" key="6">
    <source>
        <dbReference type="ARBA" id="ARBA00061167"/>
    </source>
</evidence>
<keyword evidence="3 9" id="KW-0479">Metal-binding</keyword>
<evidence type="ECO:0000256" key="7">
    <source>
        <dbReference type="PIRSR" id="PIRSR623088-1"/>
    </source>
</evidence>
<feature type="binding site" evidence="9">
    <location>
        <position position="286"/>
    </location>
    <ligand>
        <name>Zn(2+)</name>
        <dbReference type="ChEBI" id="CHEBI:29105"/>
        <label>2</label>
    </ligand>
</feature>
<dbReference type="GeneID" id="119744300"/>
<evidence type="ECO:0000256" key="12">
    <source>
        <dbReference type="SAM" id="MobiDB-lite"/>
    </source>
</evidence>
<accession>A0A914BJV6</accession>
<evidence type="ECO:0000256" key="8">
    <source>
        <dbReference type="PIRSR" id="PIRSR623088-2"/>
    </source>
</evidence>
<dbReference type="InterPro" id="IPR023174">
    <property type="entry name" value="PDEase_CS"/>
</dbReference>
<dbReference type="OrthoDB" id="546632at2759"/>
<protein>
    <recommendedName>
        <fullName evidence="10">Phosphodiesterase</fullName>
        <ecNumber evidence="10">3.1.4.-</ecNumber>
    </recommendedName>
</protein>
<feature type="compositionally biased region" description="Polar residues" evidence="12">
    <location>
        <begin position="516"/>
        <end position="529"/>
    </location>
</feature>
<feature type="binding site" evidence="9">
    <location>
        <position position="249"/>
    </location>
    <ligand>
        <name>Zn(2+)</name>
        <dbReference type="ChEBI" id="CHEBI:29105"/>
        <label>1</label>
    </ligand>
</feature>
<dbReference type="GO" id="GO:0007165">
    <property type="term" value="P:signal transduction"/>
    <property type="evidence" value="ECO:0007669"/>
    <property type="project" value="InterPro"/>
</dbReference>
<dbReference type="PROSITE" id="PS51845">
    <property type="entry name" value="PDEASE_I_2"/>
    <property type="match status" value="1"/>
</dbReference>
<dbReference type="InterPro" id="IPR036971">
    <property type="entry name" value="PDEase_catalytic_dom_sf"/>
</dbReference>
<evidence type="ECO:0000256" key="11">
    <source>
        <dbReference type="SAM" id="Coils"/>
    </source>
</evidence>
<evidence type="ECO:0000256" key="9">
    <source>
        <dbReference type="PIRSR" id="PIRSR623088-3"/>
    </source>
</evidence>
<feature type="binding site" evidence="8">
    <location>
        <begin position="245"/>
        <end position="249"/>
    </location>
    <ligand>
        <name>AMP</name>
        <dbReference type="ChEBI" id="CHEBI:456215"/>
    </ligand>
</feature>
<dbReference type="FunFam" id="1.10.1300.10:FF:000006">
    <property type="entry name" value="Phosphodiesterase 9A"/>
    <property type="match status" value="1"/>
</dbReference>
<dbReference type="EnsemblMetazoa" id="XM_038220168.1">
    <property type="protein sequence ID" value="XP_038076096.1"/>
    <property type="gene ID" value="LOC119744300"/>
</dbReference>
<evidence type="ECO:0000256" key="5">
    <source>
        <dbReference type="ARBA" id="ARBA00037913"/>
    </source>
</evidence>
<evidence type="ECO:0000256" key="2">
    <source>
        <dbReference type="ARBA" id="ARBA00022535"/>
    </source>
</evidence>
<reference evidence="14" key="1">
    <citation type="submission" date="2022-11" db="UniProtKB">
        <authorList>
            <consortium name="EnsemblMetazoa"/>
        </authorList>
    </citation>
    <scope>IDENTIFICATION</scope>
</reference>
<dbReference type="EC" id="3.1.4.-" evidence="10"/>
<dbReference type="CDD" id="cd00077">
    <property type="entry name" value="HDc"/>
    <property type="match status" value="1"/>
</dbReference>
<feature type="compositionally biased region" description="Basic and acidic residues" evidence="12">
    <location>
        <begin position="491"/>
        <end position="504"/>
    </location>
</feature>
<feature type="binding site" evidence="9">
    <location>
        <position position="395"/>
    </location>
    <ligand>
        <name>Zn(2+)</name>
        <dbReference type="ChEBI" id="CHEBI:29105"/>
        <label>1</label>
    </ligand>
</feature>
<feature type="region of interest" description="Disordered" evidence="12">
    <location>
        <begin position="491"/>
        <end position="566"/>
    </location>
</feature>
<feature type="coiled-coil region" evidence="11">
    <location>
        <begin position="83"/>
        <end position="110"/>
    </location>
</feature>
<dbReference type="RefSeq" id="XP_038076096.1">
    <property type="nucleotide sequence ID" value="XM_038220168.1"/>
</dbReference>
<feature type="domain" description="PDEase" evidence="13">
    <location>
        <begin position="162"/>
        <end position="490"/>
    </location>
</feature>
<keyword evidence="15" id="KW-1185">Reference proteome</keyword>
<keyword evidence="4 10" id="KW-0378">Hydrolase</keyword>
<feature type="active site" description="Proton donor" evidence="7">
    <location>
        <position position="245"/>
    </location>
</feature>
<evidence type="ECO:0000256" key="10">
    <source>
        <dbReference type="RuleBase" id="RU363067"/>
    </source>
</evidence>
<evidence type="ECO:0000259" key="13">
    <source>
        <dbReference type="PROSITE" id="PS51845"/>
    </source>
</evidence>
<comment type="catalytic activity">
    <reaction evidence="1">
        <text>3',5'-cyclic GMP + H2O = GMP + H(+)</text>
        <dbReference type="Rhea" id="RHEA:16957"/>
        <dbReference type="ChEBI" id="CHEBI:15377"/>
        <dbReference type="ChEBI" id="CHEBI:15378"/>
        <dbReference type="ChEBI" id="CHEBI:57746"/>
        <dbReference type="ChEBI" id="CHEBI:58115"/>
        <dbReference type="EC" id="3.1.4.35"/>
    </reaction>
</comment>
<organism evidence="14 15">
    <name type="scientific">Patiria miniata</name>
    <name type="common">Bat star</name>
    <name type="synonym">Asterina miniata</name>
    <dbReference type="NCBI Taxonomy" id="46514"/>
    <lineage>
        <taxon>Eukaryota</taxon>
        <taxon>Metazoa</taxon>
        <taxon>Echinodermata</taxon>
        <taxon>Eleutherozoa</taxon>
        <taxon>Asterozoa</taxon>
        <taxon>Asteroidea</taxon>
        <taxon>Valvatacea</taxon>
        <taxon>Valvatida</taxon>
        <taxon>Asterinidae</taxon>
        <taxon>Patiria</taxon>
    </lineage>
</organism>
<proteinExistence type="inferred from homology"/>
<feature type="binding site" evidence="9">
    <location>
        <position position="286"/>
    </location>
    <ligand>
        <name>Zn(2+)</name>
        <dbReference type="ChEBI" id="CHEBI:29105"/>
        <label>1</label>
    </ligand>
</feature>
<dbReference type="GO" id="GO:0046872">
    <property type="term" value="F:metal ion binding"/>
    <property type="evidence" value="ECO:0007669"/>
    <property type="project" value="UniProtKB-KW"/>
</dbReference>
<dbReference type="SUPFAM" id="SSF109604">
    <property type="entry name" value="HD-domain/PDEase-like"/>
    <property type="match status" value="1"/>
</dbReference>
<comment type="pathway">
    <text evidence="5">Purine metabolism; 3',5'-cyclic GMP degradation; GMP from 3',5'-cyclic GMP: step 1/1.</text>
</comment>
<dbReference type="PRINTS" id="PR00387">
    <property type="entry name" value="PDIESTERASE1"/>
</dbReference>
<name>A0A914BJV6_PATMI</name>
<dbReference type="Proteomes" id="UP000887568">
    <property type="component" value="Unplaced"/>
</dbReference>
<evidence type="ECO:0000313" key="15">
    <source>
        <dbReference type="Proteomes" id="UP000887568"/>
    </source>
</evidence>
<dbReference type="GO" id="GO:0047555">
    <property type="term" value="F:3',5'-cyclic-GMP phosphodiesterase activity"/>
    <property type="evidence" value="ECO:0007669"/>
    <property type="project" value="UniProtKB-EC"/>
</dbReference>
<comment type="cofactor">
    <cofactor evidence="10">
        <name>a divalent metal cation</name>
        <dbReference type="ChEBI" id="CHEBI:60240"/>
    </cofactor>
    <text evidence="10">Binds 2 divalent metal cations per subunit. Site 1 may preferentially bind zinc ions, while site 2 has a preference for magnesium and/or manganese ions.</text>
</comment>
<dbReference type="Gene3D" id="1.10.1300.10">
    <property type="entry name" value="3'5'-cyclic nucleotide phosphodiesterase, catalytic domain"/>
    <property type="match status" value="1"/>
</dbReference>
<sequence length="566" mass="65277">MSTKVIYFTVDDRQEQAEFRSDFPADDIKDCFRAAAEAGPHDILKLYNIKGNIVNISQKLDENTPDTPYKLEVVASQCTGTLAEQLGFDIQDVENRLENLEKKIVVDSGETPGVVYELKHKVEYFKEKLESVEHLSWLGLFKEVVAESQSRLPFYRQRLRKTEEEQRRVLDKFNKIKHVQLTDDVREYLRKPTFDNWQWEDAEMMILLQQMYIDLDFTSKFNIEMPVLQNFLFEVFKHYNHVPFHNFKHCFCVSQMMYGMTWLADLRHLIGELEVLIMLTSAICHDLDHPGYNNAYQVNARTELALRYNDISPLENHHCSVAFQILEKPHCNIFKNMGHERYKRVREGMISCILATDMAKHSEILNKFKAIVPEFDYSSKDHLNTLMQICIKVADISNEARPMDVSDPWIDCLLQEFFNQSDVEKLEGLPVAPFMDREKVTKPSSQTGFIRFVLLPLFEAIGVLLPKLEEHIIEPVRKALNYYSEMAKAMEEEKRKKSENDKTTTRQANGEMPKINATNGAPTPSSKQNGEAAAPTLGNATDKKVVRTNLTTSKVGGSSKMRGNPK</sequence>
<evidence type="ECO:0000256" key="3">
    <source>
        <dbReference type="ARBA" id="ARBA00022723"/>
    </source>
</evidence>
<feature type="binding site" evidence="8">
    <location>
        <position position="395"/>
    </location>
    <ligand>
        <name>AMP</name>
        <dbReference type="ChEBI" id="CHEBI:456215"/>
    </ligand>
</feature>
<dbReference type="Pfam" id="PF00233">
    <property type="entry name" value="PDEase_I"/>
    <property type="match status" value="1"/>
</dbReference>